<dbReference type="GO" id="GO:0016491">
    <property type="term" value="F:oxidoreductase activity"/>
    <property type="evidence" value="ECO:0007669"/>
    <property type="project" value="UniProtKB-KW"/>
</dbReference>
<dbReference type="InterPro" id="IPR036318">
    <property type="entry name" value="FAD-bd_PCMH-like_sf"/>
</dbReference>
<reference evidence="8" key="1">
    <citation type="submission" date="2023-03" db="EMBL/GenBank/DDBJ databases">
        <title>Massive genome expansion in bonnet fungi (Mycena s.s.) driven by repeated elements and novel gene families across ecological guilds.</title>
        <authorList>
            <consortium name="Lawrence Berkeley National Laboratory"/>
            <person name="Harder C.B."/>
            <person name="Miyauchi S."/>
            <person name="Viragh M."/>
            <person name="Kuo A."/>
            <person name="Thoen E."/>
            <person name="Andreopoulos B."/>
            <person name="Lu D."/>
            <person name="Skrede I."/>
            <person name="Drula E."/>
            <person name="Henrissat B."/>
            <person name="Morin E."/>
            <person name="Kohler A."/>
            <person name="Barry K."/>
            <person name="LaButti K."/>
            <person name="Morin E."/>
            <person name="Salamov A."/>
            <person name="Lipzen A."/>
            <person name="Mereny Z."/>
            <person name="Hegedus B."/>
            <person name="Baldrian P."/>
            <person name="Stursova M."/>
            <person name="Weitz H."/>
            <person name="Taylor A."/>
            <person name="Grigoriev I.V."/>
            <person name="Nagy L.G."/>
            <person name="Martin F."/>
            <person name="Kauserud H."/>
        </authorList>
    </citation>
    <scope>NUCLEOTIDE SEQUENCE</scope>
    <source>
        <strain evidence="8">9144</strain>
    </source>
</reference>
<dbReference type="Pfam" id="PF08031">
    <property type="entry name" value="BBE"/>
    <property type="match status" value="1"/>
</dbReference>
<dbReference type="InterPro" id="IPR016166">
    <property type="entry name" value="FAD-bd_PCMH"/>
</dbReference>
<keyword evidence="3" id="KW-0285">Flavoprotein</keyword>
<evidence type="ECO:0000313" key="8">
    <source>
        <dbReference type="EMBL" id="KAJ7217886.1"/>
    </source>
</evidence>
<proteinExistence type="inferred from homology"/>
<evidence type="ECO:0000256" key="4">
    <source>
        <dbReference type="ARBA" id="ARBA00022827"/>
    </source>
</evidence>
<dbReference type="InterPro" id="IPR006094">
    <property type="entry name" value="Oxid_FAD_bind_N"/>
</dbReference>
<dbReference type="Proteomes" id="UP001219525">
    <property type="component" value="Unassembled WGS sequence"/>
</dbReference>
<evidence type="ECO:0000256" key="6">
    <source>
        <dbReference type="SAM" id="MobiDB-lite"/>
    </source>
</evidence>
<keyword evidence="4" id="KW-0274">FAD</keyword>
<evidence type="ECO:0000256" key="3">
    <source>
        <dbReference type="ARBA" id="ARBA00022630"/>
    </source>
</evidence>
<comment type="similarity">
    <text evidence="2">Belongs to the oxygen-dependent FAD-linked oxidoreductase family.</text>
</comment>
<evidence type="ECO:0000256" key="5">
    <source>
        <dbReference type="ARBA" id="ARBA00023002"/>
    </source>
</evidence>
<dbReference type="AlphaFoldDB" id="A0AAD6YJ36"/>
<dbReference type="SUPFAM" id="SSF56176">
    <property type="entry name" value="FAD-binding/transporter-associated domain-like"/>
    <property type="match status" value="1"/>
</dbReference>
<organism evidence="8 9">
    <name type="scientific">Mycena pura</name>
    <dbReference type="NCBI Taxonomy" id="153505"/>
    <lineage>
        <taxon>Eukaryota</taxon>
        <taxon>Fungi</taxon>
        <taxon>Dikarya</taxon>
        <taxon>Basidiomycota</taxon>
        <taxon>Agaricomycotina</taxon>
        <taxon>Agaricomycetes</taxon>
        <taxon>Agaricomycetidae</taxon>
        <taxon>Agaricales</taxon>
        <taxon>Marasmiineae</taxon>
        <taxon>Mycenaceae</taxon>
        <taxon>Mycena</taxon>
    </lineage>
</organism>
<evidence type="ECO:0000313" key="9">
    <source>
        <dbReference type="Proteomes" id="UP001219525"/>
    </source>
</evidence>
<keyword evidence="9" id="KW-1185">Reference proteome</keyword>
<dbReference type="PANTHER" id="PTHR42973:SF39">
    <property type="entry name" value="FAD-BINDING PCMH-TYPE DOMAIN-CONTAINING PROTEIN"/>
    <property type="match status" value="1"/>
</dbReference>
<evidence type="ECO:0000259" key="7">
    <source>
        <dbReference type="PROSITE" id="PS51387"/>
    </source>
</evidence>
<name>A0AAD6YJ36_9AGAR</name>
<comment type="caution">
    <text evidence="8">The sequence shown here is derived from an EMBL/GenBank/DDBJ whole genome shotgun (WGS) entry which is preliminary data.</text>
</comment>
<feature type="region of interest" description="Disordered" evidence="6">
    <location>
        <begin position="509"/>
        <end position="536"/>
    </location>
</feature>
<evidence type="ECO:0000256" key="1">
    <source>
        <dbReference type="ARBA" id="ARBA00001974"/>
    </source>
</evidence>
<protein>
    <recommendedName>
        <fullName evidence="7">FAD-binding PCMH-type domain-containing protein</fullName>
    </recommendedName>
</protein>
<gene>
    <name evidence="8" type="ORF">GGX14DRAFT_357929</name>
</gene>
<dbReference type="Gene3D" id="3.40.462.20">
    <property type="match status" value="1"/>
</dbReference>
<dbReference type="InterPro" id="IPR012951">
    <property type="entry name" value="BBE"/>
</dbReference>
<feature type="compositionally biased region" description="Low complexity" evidence="6">
    <location>
        <begin position="509"/>
        <end position="524"/>
    </location>
</feature>
<dbReference type="Pfam" id="PF01565">
    <property type="entry name" value="FAD_binding_4"/>
    <property type="match status" value="1"/>
</dbReference>
<accession>A0AAD6YJ36</accession>
<feature type="domain" description="FAD-binding PCMH-type" evidence="7">
    <location>
        <begin position="35"/>
        <end position="223"/>
    </location>
</feature>
<dbReference type="InterPro" id="IPR016169">
    <property type="entry name" value="FAD-bd_PCMH_sub2"/>
</dbReference>
<keyword evidence="5" id="KW-0560">Oxidoreductase</keyword>
<evidence type="ECO:0000256" key="2">
    <source>
        <dbReference type="ARBA" id="ARBA00005466"/>
    </source>
</evidence>
<dbReference type="PANTHER" id="PTHR42973">
    <property type="entry name" value="BINDING OXIDOREDUCTASE, PUTATIVE (AFU_ORTHOLOGUE AFUA_1G17690)-RELATED"/>
    <property type="match status" value="1"/>
</dbReference>
<dbReference type="GO" id="GO:0071949">
    <property type="term" value="F:FAD binding"/>
    <property type="evidence" value="ECO:0007669"/>
    <property type="project" value="InterPro"/>
</dbReference>
<dbReference type="Gene3D" id="3.30.465.10">
    <property type="match status" value="1"/>
</dbReference>
<dbReference type="PROSITE" id="PS51387">
    <property type="entry name" value="FAD_PCMH"/>
    <property type="match status" value="1"/>
</dbReference>
<dbReference type="InterPro" id="IPR050416">
    <property type="entry name" value="FAD-linked_Oxidoreductase"/>
</dbReference>
<sequence length="579" mass="65136">MDALVAALQADGIPVHKIGEEAYERSVATSNLLYRFSRPGCVVQPERDSHVRSIIQEAKSRGIPVIIKNGGHSYAGSSTAKSGNSISLDLSRMNKVALDLAAETVTLQGGALWGHAYKALVNHISANGRRHLDGYLINGGRCPTVGVSGFILGGGLGPFTRRFGMGCDALTEATLVVADGRIVTVKDTDARNSSHGKLFWALRGAGGGNFGVVVEMKLKLQRLSNPEGLVVSSQYTWLPKPDFTAMQQFRQAMNDIYIANWPDEMTIDSTWRCEPSRVGSEFGVQFFVHYDGNKASFERLIEGSIHNQHLAQQLKRRSVEEPSSLYLHESLVTQWSEETIRAFPINPSYRIYSSFVFKNDRNTIVNAIFPIVQAMEDFRGRFATEQVLLEVTWIHSGGQASRNDERDTAFRWRGGVYYVYIMVQWQAKWLGDEMRGVLRTLQQLRPYSLYKRAAFINFPDATLDQEDLPPGTRPEDVYERAYYGDNYKELRKVKRLWDKDDFFRWDQAVKQPAAQQQPQQQRDAPVQRDDEDGDDDHVSVDALARQQWNSYMPPPAQEALHLDLVGGGRLLHGLTDLGF</sequence>
<comment type="cofactor">
    <cofactor evidence="1">
        <name>FAD</name>
        <dbReference type="ChEBI" id="CHEBI:57692"/>
    </cofactor>
</comment>
<dbReference type="EMBL" id="JARJCW010000013">
    <property type="protein sequence ID" value="KAJ7217886.1"/>
    <property type="molecule type" value="Genomic_DNA"/>
</dbReference>